<dbReference type="AlphaFoldDB" id="A0AAD4GVF1"/>
<protein>
    <submittedName>
        <fullName evidence="2">Uncharacterized protein</fullName>
    </submittedName>
</protein>
<evidence type="ECO:0000313" key="3">
    <source>
        <dbReference type="Proteomes" id="UP001194746"/>
    </source>
</evidence>
<proteinExistence type="predicted"/>
<keyword evidence="3" id="KW-1185">Reference proteome</keyword>
<reference evidence="2" key="1">
    <citation type="journal article" date="2019" name="Beilstein J. Org. Chem.">
        <title>Nanangenines: drimane sesquiterpenoids as the dominant metabolite cohort of a novel Australian fungus, Aspergillus nanangensis.</title>
        <authorList>
            <person name="Lacey H.J."/>
            <person name="Gilchrist C.L.M."/>
            <person name="Crombie A."/>
            <person name="Kalaitzis J.A."/>
            <person name="Vuong D."/>
            <person name="Rutledge P.J."/>
            <person name="Turner P."/>
            <person name="Pitt J.I."/>
            <person name="Lacey E."/>
            <person name="Chooi Y.H."/>
            <person name="Piggott A.M."/>
        </authorList>
    </citation>
    <scope>NUCLEOTIDE SEQUENCE</scope>
    <source>
        <strain evidence="2">MST-FP2251</strain>
    </source>
</reference>
<feature type="signal peptide" evidence="1">
    <location>
        <begin position="1"/>
        <end position="19"/>
    </location>
</feature>
<feature type="chain" id="PRO_5042280652" evidence="1">
    <location>
        <begin position="20"/>
        <end position="532"/>
    </location>
</feature>
<reference evidence="2" key="2">
    <citation type="submission" date="2020-02" db="EMBL/GenBank/DDBJ databases">
        <authorList>
            <person name="Gilchrist C.L.M."/>
            <person name="Chooi Y.-H."/>
        </authorList>
    </citation>
    <scope>NUCLEOTIDE SEQUENCE</scope>
    <source>
        <strain evidence="2">MST-FP2251</strain>
    </source>
</reference>
<comment type="caution">
    <text evidence="2">The sequence shown here is derived from an EMBL/GenBank/DDBJ whole genome shotgun (WGS) entry which is preliminary data.</text>
</comment>
<gene>
    <name evidence="2" type="ORF">FE257_005736</name>
</gene>
<evidence type="ECO:0000313" key="2">
    <source>
        <dbReference type="EMBL" id="KAF9890605.1"/>
    </source>
</evidence>
<organism evidence="2 3">
    <name type="scientific">Aspergillus nanangensis</name>
    <dbReference type="NCBI Taxonomy" id="2582783"/>
    <lineage>
        <taxon>Eukaryota</taxon>
        <taxon>Fungi</taxon>
        <taxon>Dikarya</taxon>
        <taxon>Ascomycota</taxon>
        <taxon>Pezizomycotina</taxon>
        <taxon>Eurotiomycetes</taxon>
        <taxon>Eurotiomycetidae</taxon>
        <taxon>Eurotiales</taxon>
        <taxon>Aspergillaceae</taxon>
        <taxon>Aspergillus</taxon>
        <taxon>Aspergillus subgen. Circumdati</taxon>
    </lineage>
</organism>
<keyword evidence="1" id="KW-0732">Signal</keyword>
<name>A0AAD4GVF1_ASPNN</name>
<dbReference type="EMBL" id="VCAU01000025">
    <property type="protein sequence ID" value="KAF9890605.1"/>
    <property type="molecule type" value="Genomic_DNA"/>
</dbReference>
<accession>A0AAD4GVF1</accession>
<evidence type="ECO:0000256" key="1">
    <source>
        <dbReference type="SAM" id="SignalP"/>
    </source>
</evidence>
<sequence>MSMRRPCLLLICFLAATAAAVPAVGQSQAKEKRAGPLPIPSLQIPFGEKFIGSAATAKPLESKIKGSPQAFNMHQDGGNTGTIDYPAPLGRNLELKTGIQSLHILMWTRSGQLVAGYTKIGLSGLQWGLAAVDDETLELQAEWYPEREGQTLNVAYMELLLDTDEIVVTSKEGQIYVVQLTTEGGINLDLTRMENLTSVLGPGELLMNAMYDTQKNLWFSSGGLRAQGGHGDAEQNSSTFGYIEPDGTVHVQHFQDQMVENGIGLNGTTVFALTGPSGAAANGSRADGYFYAFGPGPGTSITTLWSVAYDAGDTQKPGSYSRGSGATPALLGDQYVAITDNANGQVNLVIYHQTKQTDSPQTVCQVPVFPEGKSNIDIAPLAHKQGDKYGVFLCNDYNAPPLYYLDTGLNGDWNNLTQMEPGVIRIDVAADGSGCEVAWEVPDLRIQSVPVISTNNGLVYGYTQAVGPTKYGKWTWYVVALDWETGEEVWRLRTGAGGTYNDDYQPGAIGPDGGFYQGVIGGIIKVTDGPDE</sequence>
<dbReference type="Proteomes" id="UP001194746">
    <property type="component" value="Unassembled WGS sequence"/>
</dbReference>